<protein>
    <submittedName>
        <fullName evidence="1">Uncharacterized protein</fullName>
    </submittedName>
</protein>
<sequence>MGKDFFDYDDGAFAHTISDNMAMDSDGNFLMRMGDNMVIDMDAGEVHMISGWPNDESDDEDDD</sequence>
<dbReference type="Proteomes" id="UP000283497">
    <property type="component" value="Unassembled WGS sequence"/>
</dbReference>
<comment type="caution">
    <text evidence="1">The sequence shown here is derived from an EMBL/GenBank/DDBJ whole genome shotgun (WGS) entry which is preliminary data.</text>
</comment>
<accession>A0A374NVR7</accession>
<dbReference type="EMBL" id="QRNJ01000034">
    <property type="protein sequence ID" value="RHK38431.1"/>
    <property type="molecule type" value="Genomic_DNA"/>
</dbReference>
<evidence type="ECO:0000313" key="3">
    <source>
        <dbReference type="Proteomes" id="UP000262524"/>
    </source>
</evidence>
<evidence type="ECO:0000313" key="4">
    <source>
        <dbReference type="Proteomes" id="UP000283497"/>
    </source>
</evidence>
<name>A0A374NVR7_9FIRM</name>
<dbReference type="AlphaFoldDB" id="A0A374NVR7"/>
<reference evidence="3 4" key="1">
    <citation type="submission" date="2018-08" db="EMBL/GenBank/DDBJ databases">
        <title>A genome reference for cultivated species of the human gut microbiota.</title>
        <authorList>
            <person name="Zou Y."/>
            <person name="Xue W."/>
            <person name="Luo G."/>
        </authorList>
    </citation>
    <scope>NUCLEOTIDE SEQUENCE [LARGE SCALE GENOMIC DNA]</scope>
    <source>
        <strain evidence="2 4">AF45-14BH</strain>
        <strain evidence="1 3">TM10-1AC</strain>
    </source>
</reference>
<proteinExistence type="predicted"/>
<dbReference type="Proteomes" id="UP000262524">
    <property type="component" value="Unassembled WGS sequence"/>
</dbReference>
<evidence type="ECO:0000313" key="1">
    <source>
        <dbReference type="EMBL" id="RGI90568.1"/>
    </source>
</evidence>
<evidence type="ECO:0000313" key="2">
    <source>
        <dbReference type="EMBL" id="RHK38431.1"/>
    </source>
</evidence>
<dbReference type="RefSeq" id="WP_117982190.1">
    <property type="nucleotide sequence ID" value="NZ_CATVRT010000018.1"/>
</dbReference>
<dbReference type="EMBL" id="QSOE01000018">
    <property type="protein sequence ID" value="RGI90568.1"/>
    <property type="molecule type" value="Genomic_DNA"/>
</dbReference>
<organism evidence="1 3">
    <name type="scientific">Anaerobutyricum hallii</name>
    <dbReference type="NCBI Taxonomy" id="39488"/>
    <lineage>
        <taxon>Bacteria</taxon>
        <taxon>Bacillati</taxon>
        <taxon>Bacillota</taxon>
        <taxon>Clostridia</taxon>
        <taxon>Lachnospirales</taxon>
        <taxon>Lachnospiraceae</taxon>
        <taxon>Anaerobutyricum</taxon>
    </lineage>
</organism>
<gene>
    <name evidence="2" type="ORF">DW068_09490</name>
    <name evidence="1" type="ORF">DXD91_04480</name>
</gene>